<evidence type="ECO:0000313" key="10">
    <source>
        <dbReference type="EMBL" id="EYB85585.1"/>
    </source>
</evidence>
<keyword evidence="3" id="KW-0732">Signal</keyword>
<dbReference type="PANTHER" id="PTHR12223">
    <property type="entry name" value="VESICULAR MANNOSE-BINDING LECTIN"/>
    <property type="match status" value="1"/>
</dbReference>
<keyword evidence="11" id="KW-1185">Reference proteome</keyword>
<comment type="subcellular location">
    <subcellularLocation>
        <location evidence="1">Endoplasmic reticulum-Golgi intermediate compartment membrane</location>
        <topology evidence="1">Single-pass type I membrane protein</topology>
    </subcellularLocation>
</comment>
<dbReference type="InterPro" id="IPR051136">
    <property type="entry name" value="Intracellular_Lectin-GPT"/>
</dbReference>
<dbReference type="SUPFAM" id="SSF49899">
    <property type="entry name" value="Concanavalin A-like lectins/glucanases"/>
    <property type="match status" value="1"/>
</dbReference>
<evidence type="ECO:0000256" key="7">
    <source>
        <dbReference type="ARBA" id="ARBA00023157"/>
    </source>
</evidence>
<dbReference type="InterPro" id="IPR013320">
    <property type="entry name" value="ConA-like_dom_sf"/>
</dbReference>
<proteinExistence type="predicted"/>
<evidence type="ECO:0000256" key="4">
    <source>
        <dbReference type="ARBA" id="ARBA00022734"/>
    </source>
</evidence>
<organism evidence="10 11">
    <name type="scientific">Ancylostoma ceylanicum</name>
    <dbReference type="NCBI Taxonomy" id="53326"/>
    <lineage>
        <taxon>Eukaryota</taxon>
        <taxon>Metazoa</taxon>
        <taxon>Ecdysozoa</taxon>
        <taxon>Nematoda</taxon>
        <taxon>Chromadorea</taxon>
        <taxon>Rhabditida</taxon>
        <taxon>Rhabditina</taxon>
        <taxon>Rhabditomorpha</taxon>
        <taxon>Strongyloidea</taxon>
        <taxon>Ancylostomatidae</taxon>
        <taxon>Ancylostomatinae</taxon>
        <taxon>Ancylostoma</taxon>
    </lineage>
</organism>
<evidence type="ECO:0000313" key="11">
    <source>
        <dbReference type="Proteomes" id="UP000024635"/>
    </source>
</evidence>
<dbReference type="GO" id="GO:0033116">
    <property type="term" value="C:endoplasmic reticulum-Golgi intermediate compartment membrane"/>
    <property type="evidence" value="ECO:0007669"/>
    <property type="project" value="UniProtKB-SubCell"/>
</dbReference>
<evidence type="ECO:0000256" key="6">
    <source>
        <dbReference type="ARBA" id="ARBA00023136"/>
    </source>
</evidence>
<dbReference type="Proteomes" id="UP000024635">
    <property type="component" value="Unassembled WGS sequence"/>
</dbReference>
<dbReference type="CDD" id="cd06902">
    <property type="entry name" value="lectin_ERGIC-53_ERGL"/>
    <property type="match status" value="1"/>
</dbReference>
<feature type="transmembrane region" description="Helical" evidence="8">
    <location>
        <begin position="60"/>
        <end position="79"/>
    </location>
</feature>
<feature type="transmembrane region" description="Helical" evidence="8">
    <location>
        <begin position="513"/>
        <end position="531"/>
    </location>
</feature>
<evidence type="ECO:0000256" key="5">
    <source>
        <dbReference type="ARBA" id="ARBA00022989"/>
    </source>
</evidence>
<evidence type="ECO:0000256" key="2">
    <source>
        <dbReference type="ARBA" id="ARBA00022692"/>
    </source>
</evidence>
<keyword evidence="2 8" id="KW-0812">Transmembrane</keyword>
<dbReference type="InterPro" id="IPR005052">
    <property type="entry name" value="Lectin_leg"/>
</dbReference>
<feature type="domain" description="L-type lectin-like" evidence="9">
    <location>
        <begin position="80"/>
        <end position="303"/>
    </location>
</feature>
<dbReference type="FunFam" id="2.60.120.200:FF:000028">
    <property type="entry name" value="Blast:Protein ERGIC-53"/>
    <property type="match status" value="1"/>
</dbReference>
<evidence type="ECO:0000256" key="1">
    <source>
        <dbReference type="ARBA" id="ARBA00004151"/>
    </source>
</evidence>
<reference evidence="11" key="1">
    <citation type="journal article" date="2015" name="Nat. Genet.">
        <title>The genome and transcriptome of the zoonotic hookworm Ancylostoma ceylanicum identify infection-specific gene families.</title>
        <authorList>
            <person name="Schwarz E.M."/>
            <person name="Hu Y."/>
            <person name="Antoshechkin I."/>
            <person name="Miller M.M."/>
            <person name="Sternberg P.W."/>
            <person name="Aroian R.V."/>
        </authorList>
    </citation>
    <scope>NUCLEOTIDE SEQUENCE</scope>
    <source>
        <strain evidence="11">HY135</strain>
    </source>
</reference>
<gene>
    <name evidence="10" type="primary">Acey_s0295.g1650</name>
    <name evidence="10" type="synonym">Acey-ile-1</name>
    <name evidence="10" type="ORF">Y032_0295g1650</name>
</gene>
<dbReference type="PROSITE" id="PS51328">
    <property type="entry name" value="L_LECTIN_LIKE"/>
    <property type="match status" value="1"/>
</dbReference>
<evidence type="ECO:0000256" key="3">
    <source>
        <dbReference type="ARBA" id="ARBA00022729"/>
    </source>
</evidence>
<dbReference type="GO" id="GO:0030134">
    <property type="term" value="C:COPII-coated ER to Golgi transport vesicle"/>
    <property type="evidence" value="ECO:0007669"/>
    <property type="project" value="TreeGrafter"/>
</dbReference>
<keyword evidence="5 8" id="KW-1133">Transmembrane helix</keyword>
<accession>A0A016S4L2</accession>
<dbReference type="PANTHER" id="PTHR12223:SF28">
    <property type="entry name" value="LECTIN, MANNOSE BINDING 1 LIKE"/>
    <property type="match status" value="1"/>
</dbReference>
<evidence type="ECO:0000256" key="8">
    <source>
        <dbReference type="SAM" id="Phobius"/>
    </source>
</evidence>
<dbReference type="Pfam" id="PF03388">
    <property type="entry name" value="Lectin_leg-like"/>
    <property type="match status" value="1"/>
</dbReference>
<keyword evidence="4" id="KW-0430">Lectin</keyword>
<dbReference type="GO" id="GO:0005789">
    <property type="term" value="C:endoplasmic reticulum membrane"/>
    <property type="evidence" value="ECO:0007669"/>
    <property type="project" value="TreeGrafter"/>
</dbReference>
<dbReference type="AlphaFoldDB" id="A0A016S4L2"/>
<dbReference type="GO" id="GO:0006888">
    <property type="term" value="P:endoplasmic reticulum to Golgi vesicle-mediated transport"/>
    <property type="evidence" value="ECO:0007669"/>
    <property type="project" value="TreeGrafter"/>
</dbReference>
<comment type="caution">
    <text evidence="10">The sequence shown here is derived from an EMBL/GenBank/DDBJ whole genome shotgun (WGS) entry which is preliminary data.</text>
</comment>
<evidence type="ECO:0000259" key="9">
    <source>
        <dbReference type="PROSITE" id="PS51328"/>
    </source>
</evidence>
<keyword evidence="7" id="KW-1015">Disulfide bond</keyword>
<dbReference type="OrthoDB" id="10265193at2759"/>
<name>A0A016S4L2_9BILA</name>
<keyword evidence="6 8" id="KW-0472">Membrane</keyword>
<dbReference type="STRING" id="53326.A0A016S4L2"/>
<dbReference type="Gene3D" id="2.60.120.200">
    <property type="match status" value="1"/>
</dbReference>
<dbReference type="GO" id="GO:0000139">
    <property type="term" value="C:Golgi membrane"/>
    <property type="evidence" value="ECO:0007669"/>
    <property type="project" value="TreeGrafter"/>
</dbReference>
<dbReference type="EMBL" id="JARK01001631">
    <property type="protein sequence ID" value="EYB85585.1"/>
    <property type="molecule type" value="Genomic_DNA"/>
</dbReference>
<sequence>MIRMCRRPKWGDGITHCDKDTEAALAALTCRWLQFDGAEHRNKFVLMTLLTKRLRLGMHWVWGLLVIAVGLANGQLPIFRKFEYKHSFRAPNLAQRDGSIPFWMVSGDAIASGEQLRLAPSMRSRKGIVWNKRPMQESENFQIDVSLKVTGQGRIGADGMAIWYTAQMGSIGPVFGANDFWTGMGLFLDSFDNDGQKNNPIIALMINDGTRSYDHQTDGSQQILSSCQRDFRNKPFPVRLRIEYLKNVLTVYVDDGMQQTPRYELCIRAENIFLPRNGHFGMSAATGGLADDHDVLDFSVFSLHTETRPPTATHIPQEEKTKYDEEFERQMKEYEAERAKFKEQHPDKAKDDDYYDDPKYFEDATARELRQLFESHSNMFQLLQRMETKLIQIQTGGVVQTGQAGQTAQVATAGGGLLPHEKNEVLQTLRDLSQSLRDQKQYVNEIFTKTYNLEQKFAQGVPQGGGAGGVDHSMHQKVDSLLNEVRTVRANQLQQGSTGAVNCPNITCLSSSLFLAVIFIQGLIIVGMVFIRSKPDKAKFY</sequence>
<protein>
    <recommendedName>
        <fullName evidence="9">L-type lectin-like domain-containing protein</fullName>
    </recommendedName>
</protein>
<dbReference type="GO" id="GO:0005537">
    <property type="term" value="F:D-mannose binding"/>
    <property type="evidence" value="ECO:0007669"/>
    <property type="project" value="TreeGrafter"/>
</dbReference>